<keyword evidence="3" id="KW-1185">Reference proteome</keyword>
<feature type="domain" description="HTH cro/C1-type" evidence="1">
    <location>
        <begin position="9"/>
        <end position="54"/>
    </location>
</feature>
<dbReference type="Gene3D" id="1.10.260.40">
    <property type="entry name" value="lambda repressor-like DNA-binding domains"/>
    <property type="match status" value="1"/>
</dbReference>
<reference evidence="2 3" key="1">
    <citation type="submission" date="2020-04" db="EMBL/GenBank/DDBJ databases">
        <authorList>
            <person name="De Canck E."/>
        </authorList>
    </citation>
    <scope>NUCLEOTIDE SEQUENCE [LARGE SCALE GENOMIC DNA]</scope>
    <source>
        <strain evidence="2 3">LMG 26858</strain>
    </source>
</reference>
<dbReference type="InterPro" id="IPR001387">
    <property type="entry name" value="Cro/C1-type_HTH"/>
</dbReference>
<evidence type="ECO:0000313" key="3">
    <source>
        <dbReference type="Proteomes" id="UP000494117"/>
    </source>
</evidence>
<gene>
    <name evidence="2" type="ORF">LMG26858_01678</name>
</gene>
<dbReference type="Proteomes" id="UP000494117">
    <property type="component" value="Unassembled WGS sequence"/>
</dbReference>
<organism evidence="2 3">
    <name type="scientific">Achromobacter anxifer</name>
    <dbReference type="NCBI Taxonomy" id="1287737"/>
    <lineage>
        <taxon>Bacteria</taxon>
        <taxon>Pseudomonadati</taxon>
        <taxon>Pseudomonadota</taxon>
        <taxon>Betaproteobacteria</taxon>
        <taxon>Burkholderiales</taxon>
        <taxon>Alcaligenaceae</taxon>
        <taxon>Achromobacter</taxon>
    </lineage>
</organism>
<dbReference type="SMART" id="SM00530">
    <property type="entry name" value="HTH_XRE"/>
    <property type="match status" value="1"/>
</dbReference>
<dbReference type="EMBL" id="CADILG010000009">
    <property type="protein sequence ID" value="CAB3850418.1"/>
    <property type="molecule type" value="Genomic_DNA"/>
</dbReference>
<protein>
    <recommendedName>
        <fullName evidence="1">HTH cro/C1-type domain-containing protein</fullName>
    </recommendedName>
</protein>
<accession>A0A6S7CX21</accession>
<evidence type="ECO:0000313" key="2">
    <source>
        <dbReference type="EMBL" id="CAB3850418.1"/>
    </source>
</evidence>
<proteinExistence type="predicted"/>
<dbReference type="InterPro" id="IPR010982">
    <property type="entry name" value="Lambda_DNA-bd_dom_sf"/>
</dbReference>
<dbReference type="AlphaFoldDB" id="A0A6S7CX21"/>
<name>A0A6S7CX21_9BURK</name>
<dbReference type="GO" id="GO:0003677">
    <property type="term" value="F:DNA binding"/>
    <property type="evidence" value="ECO:0007669"/>
    <property type="project" value="InterPro"/>
</dbReference>
<dbReference type="SUPFAM" id="SSF47413">
    <property type="entry name" value="lambda repressor-like DNA-binding domains"/>
    <property type="match status" value="1"/>
</dbReference>
<dbReference type="RefSeq" id="WP_175206595.1">
    <property type="nucleotide sequence ID" value="NZ_CADILG010000009.1"/>
</dbReference>
<dbReference type="Pfam" id="PF01381">
    <property type="entry name" value="HTH_3"/>
    <property type="match status" value="1"/>
</dbReference>
<evidence type="ECO:0000259" key="1">
    <source>
        <dbReference type="PROSITE" id="PS50943"/>
    </source>
</evidence>
<dbReference type="PROSITE" id="PS50943">
    <property type="entry name" value="HTH_CROC1"/>
    <property type="match status" value="1"/>
</dbReference>
<dbReference type="CDD" id="cd00093">
    <property type="entry name" value="HTH_XRE"/>
    <property type="match status" value="1"/>
</dbReference>
<sequence length="135" mass="14761">MRLEIGQRLKEERERLGLSQQAFAEIGGASKRSQVEWEKGAQVPNAEFLALVAERGADVAFIVTGARAITAEALEADLDRYGKAWETLEMALEATGREMSAAKKRKAADALFRASKEQMAPTNDQLVNLVLELAA</sequence>